<dbReference type="InterPro" id="IPR025110">
    <property type="entry name" value="AMP-bd_C"/>
</dbReference>
<dbReference type="Gene3D" id="3.40.50.12780">
    <property type="entry name" value="N-terminal domain of ligase-like"/>
    <property type="match status" value="1"/>
</dbReference>
<evidence type="ECO:0000256" key="1">
    <source>
        <dbReference type="ARBA" id="ARBA00006432"/>
    </source>
</evidence>
<sequence>MDAAYFLRRSKGLAKDIDPRQIALQLESDESWTFDAFDNISNQYADIFSSLGVMKGDRIGILMYNCLEYWAAYFAAAKIGAIAVRLNFRLVPEELEYALNDSGAKVLCFHSSFLERLEQVRDKVPVSQWLCLQDDDSEMPVWVKPWAVLGEGSSSFVSETQIDGSDSMMLMYTSGTTGRPKGALWTHDNTLWFAAMQAIKWQMTNKCVSMTTGPLYHVGALEDLLLPTLLVGGRSIVTKSGSFDIRRILKVMEQEKVTHVLLFPYMLYDMLSQPDLEQYDLSSLQAIISGGDPVLPWAIEKLNEVLPNVGLIQIYGLTEGTPIGTCLNPEDPKEKGHTVGKPLPFAEVKVAGEDGIPVGVGEVEEIWIKSPSVSSEYWNRPEATAETFVDGWCRTGDLGRVDEDGFLAIAGRKKDMIRSGGENIYPSELEDVINRHPKVKNVAIIGLPHPTFLETVCAVIVPKDDVEVTEEDIVDYCKQHMAGFKKPRHVVFVDELPRTPSGKVKKFQLRNKYQSLA</sequence>
<dbReference type="InterPro" id="IPR042099">
    <property type="entry name" value="ANL_N_sf"/>
</dbReference>
<feature type="domain" description="AMP-dependent synthetase/ligase" evidence="3">
    <location>
        <begin position="19"/>
        <end position="378"/>
    </location>
</feature>
<keyword evidence="6" id="KW-1185">Reference proteome</keyword>
<evidence type="ECO:0000259" key="4">
    <source>
        <dbReference type="Pfam" id="PF13193"/>
    </source>
</evidence>
<protein>
    <submittedName>
        <fullName evidence="5">Acyl--CoA ligase</fullName>
    </submittedName>
</protein>
<dbReference type="PANTHER" id="PTHR43201">
    <property type="entry name" value="ACYL-COA SYNTHETASE"/>
    <property type="match status" value="1"/>
</dbReference>
<evidence type="ECO:0000313" key="6">
    <source>
        <dbReference type="Proteomes" id="UP001329915"/>
    </source>
</evidence>
<dbReference type="GO" id="GO:0006631">
    <property type="term" value="P:fatty acid metabolic process"/>
    <property type="evidence" value="ECO:0007669"/>
    <property type="project" value="TreeGrafter"/>
</dbReference>
<dbReference type="InterPro" id="IPR045851">
    <property type="entry name" value="AMP-bd_C_sf"/>
</dbReference>
<dbReference type="SUPFAM" id="SSF56801">
    <property type="entry name" value="Acetyl-CoA synthetase-like"/>
    <property type="match status" value="1"/>
</dbReference>
<dbReference type="PROSITE" id="PS00455">
    <property type="entry name" value="AMP_BINDING"/>
    <property type="match status" value="1"/>
</dbReference>
<name>A0AAU0UMM5_9FIRM</name>
<organism evidence="5 6">
    <name type="scientific">Metallumcola ferriviriculae</name>
    <dbReference type="NCBI Taxonomy" id="3039180"/>
    <lineage>
        <taxon>Bacteria</taxon>
        <taxon>Bacillati</taxon>
        <taxon>Bacillota</taxon>
        <taxon>Clostridia</taxon>
        <taxon>Neomoorellales</taxon>
        <taxon>Desulfitibacteraceae</taxon>
        <taxon>Metallumcola</taxon>
    </lineage>
</organism>
<dbReference type="Proteomes" id="UP001329915">
    <property type="component" value="Chromosome"/>
</dbReference>
<comment type="similarity">
    <text evidence="1">Belongs to the ATP-dependent AMP-binding enzyme family.</text>
</comment>
<dbReference type="InterPro" id="IPR020845">
    <property type="entry name" value="AMP-binding_CS"/>
</dbReference>
<reference evidence="5 6" key="1">
    <citation type="submission" date="2023-04" db="EMBL/GenBank/DDBJ databases">
        <authorList>
            <person name="Hsu D."/>
        </authorList>
    </citation>
    <scope>NUCLEOTIDE SEQUENCE [LARGE SCALE GENOMIC DNA]</scope>
    <source>
        <strain evidence="5 6">MK1</strain>
    </source>
</reference>
<evidence type="ECO:0000313" key="5">
    <source>
        <dbReference type="EMBL" id="WRO22598.1"/>
    </source>
</evidence>
<dbReference type="Pfam" id="PF13193">
    <property type="entry name" value="AMP-binding_C"/>
    <property type="match status" value="1"/>
</dbReference>
<evidence type="ECO:0000256" key="2">
    <source>
        <dbReference type="ARBA" id="ARBA00022598"/>
    </source>
</evidence>
<dbReference type="RefSeq" id="WP_366922007.1">
    <property type="nucleotide sequence ID" value="NZ_CP121694.1"/>
</dbReference>
<dbReference type="KEGG" id="dbc:MFMK1_002435"/>
<evidence type="ECO:0000259" key="3">
    <source>
        <dbReference type="Pfam" id="PF00501"/>
    </source>
</evidence>
<dbReference type="FunFam" id="3.30.300.30:FF:000008">
    <property type="entry name" value="2,3-dihydroxybenzoate-AMP ligase"/>
    <property type="match status" value="1"/>
</dbReference>
<gene>
    <name evidence="5" type="ORF">MFMK1_002435</name>
</gene>
<accession>A0AAU0UMM5</accession>
<dbReference type="AlphaFoldDB" id="A0AAU0UMM5"/>
<feature type="domain" description="AMP-binding enzyme C-terminal" evidence="4">
    <location>
        <begin position="428"/>
        <end position="503"/>
    </location>
</feature>
<keyword evidence="2 5" id="KW-0436">Ligase</keyword>
<dbReference type="Pfam" id="PF00501">
    <property type="entry name" value="AMP-binding"/>
    <property type="match status" value="1"/>
</dbReference>
<proteinExistence type="inferred from homology"/>
<dbReference type="GO" id="GO:0031956">
    <property type="term" value="F:medium-chain fatty acid-CoA ligase activity"/>
    <property type="evidence" value="ECO:0007669"/>
    <property type="project" value="TreeGrafter"/>
</dbReference>
<dbReference type="InterPro" id="IPR000873">
    <property type="entry name" value="AMP-dep_synth/lig_dom"/>
</dbReference>
<dbReference type="PANTHER" id="PTHR43201:SF5">
    <property type="entry name" value="MEDIUM-CHAIN ACYL-COA LIGASE ACSF2, MITOCHONDRIAL"/>
    <property type="match status" value="1"/>
</dbReference>
<dbReference type="Gene3D" id="3.30.300.30">
    <property type="match status" value="1"/>
</dbReference>
<dbReference type="EMBL" id="CP121694">
    <property type="protein sequence ID" value="WRO22598.1"/>
    <property type="molecule type" value="Genomic_DNA"/>
</dbReference>